<dbReference type="HOGENOM" id="CLU_007308_6_0_2"/>
<keyword evidence="9 15" id="KW-0418">Kinase</keyword>
<dbReference type="EMBL" id="JH597764">
    <property type="protein sequence ID" value="EHP69670.1"/>
    <property type="molecule type" value="Genomic_DNA"/>
</dbReference>
<comment type="cofactor">
    <cofactor evidence="1">
        <name>Mg(2+)</name>
        <dbReference type="ChEBI" id="CHEBI:18420"/>
    </cofactor>
</comment>
<evidence type="ECO:0000256" key="1">
    <source>
        <dbReference type="ARBA" id="ARBA00001946"/>
    </source>
</evidence>
<comment type="function">
    <text evidence="2">Catalyzes the phosphorylation of pyruvate to phosphoenolpyruvate.</text>
</comment>
<evidence type="ECO:0000256" key="13">
    <source>
        <dbReference type="ARBA" id="ARBA00047700"/>
    </source>
</evidence>
<reference evidence="15 16" key="1">
    <citation type="submission" date="2012-01" db="EMBL/GenBank/DDBJ databases">
        <title>Improved High-Quality Draft sequence of Metallosphaera yellowstonensis MK1.</title>
        <authorList>
            <consortium name="US DOE Joint Genome Institute"/>
            <person name="Lucas S."/>
            <person name="Han J."/>
            <person name="Cheng J.-F."/>
            <person name="Goodwin L."/>
            <person name="Pitluck S."/>
            <person name="Peters L."/>
            <person name="Teshima H."/>
            <person name="Detter J.C."/>
            <person name="Han C."/>
            <person name="Tapia R."/>
            <person name="Land M."/>
            <person name="Hauser L."/>
            <person name="Kyrpides N."/>
            <person name="Kozubal M."/>
            <person name="Macur R.E."/>
            <person name="Jay Z."/>
            <person name="Inskeep W."/>
            <person name="Woyke T."/>
        </authorList>
    </citation>
    <scope>NUCLEOTIDE SEQUENCE [LARGE SCALE GENOMIC DNA]</scope>
    <source>
        <strain evidence="15 16">MK1</strain>
    </source>
</reference>
<dbReference type="GO" id="GO:0005524">
    <property type="term" value="F:ATP binding"/>
    <property type="evidence" value="ECO:0007669"/>
    <property type="project" value="UniProtKB-KW"/>
</dbReference>
<dbReference type="Pfam" id="PF01326">
    <property type="entry name" value="PPDK_N"/>
    <property type="match status" value="1"/>
</dbReference>
<dbReference type="UniPathway" id="UPA00138"/>
<protein>
    <recommendedName>
        <fullName evidence="5">pyruvate, water dikinase</fullName>
        <ecNumber evidence="5">2.7.9.2</ecNumber>
    </recommendedName>
    <alternativeName>
        <fullName evidence="12">Pyruvate, water dikinase</fullName>
    </alternativeName>
</protein>
<keyword evidence="6" id="KW-0808">Transferase</keyword>
<evidence type="ECO:0000313" key="16">
    <source>
        <dbReference type="Proteomes" id="UP000003980"/>
    </source>
</evidence>
<comment type="similarity">
    <text evidence="4">Belongs to the PEP-utilizing enzyme family.</text>
</comment>
<dbReference type="GO" id="GO:0006094">
    <property type="term" value="P:gluconeogenesis"/>
    <property type="evidence" value="ECO:0007669"/>
    <property type="project" value="UniProtKB-UniPathway"/>
</dbReference>
<dbReference type="Gene3D" id="3.30.1490.20">
    <property type="entry name" value="ATP-grasp fold, A domain"/>
    <property type="match status" value="1"/>
</dbReference>
<dbReference type="InterPro" id="IPR013815">
    <property type="entry name" value="ATP_grasp_subdomain_1"/>
</dbReference>
<evidence type="ECO:0000256" key="12">
    <source>
        <dbReference type="ARBA" id="ARBA00033470"/>
    </source>
</evidence>
<dbReference type="Proteomes" id="UP000003980">
    <property type="component" value="Unassembled WGS sequence"/>
</dbReference>
<dbReference type="AlphaFoldDB" id="H2C550"/>
<keyword evidence="16" id="KW-1185">Reference proteome</keyword>
<accession>H2C550</accession>
<dbReference type="InterPro" id="IPR006319">
    <property type="entry name" value="PEP_synth"/>
</dbReference>
<dbReference type="Gene3D" id="3.30.470.20">
    <property type="entry name" value="ATP-grasp fold, B domain"/>
    <property type="match status" value="1"/>
</dbReference>
<keyword evidence="10" id="KW-0067">ATP-binding</keyword>
<dbReference type="InterPro" id="IPR002192">
    <property type="entry name" value="PPDK_AMP/ATP-bd"/>
</dbReference>
<keyword evidence="11" id="KW-0460">Magnesium</keyword>
<comment type="pathway">
    <text evidence="3">Carbohydrate biosynthesis; gluconeogenesis.</text>
</comment>
<dbReference type="RefSeq" id="WP_009072397.1">
    <property type="nucleotide sequence ID" value="NZ_JH597764.1"/>
</dbReference>
<evidence type="ECO:0000256" key="5">
    <source>
        <dbReference type="ARBA" id="ARBA00011996"/>
    </source>
</evidence>
<dbReference type="EC" id="2.7.9.2" evidence="5"/>
<evidence type="ECO:0000256" key="10">
    <source>
        <dbReference type="ARBA" id="ARBA00022840"/>
    </source>
</evidence>
<dbReference type="PANTHER" id="PTHR43030">
    <property type="entry name" value="PHOSPHOENOLPYRUVATE SYNTHASE"/>
    <property type="match status" value="1"/>
</dbReference>
<evidence type="ECO:0000256" key="6">
    <source>
        <dbReference type="ARBA" id="ARBA00022679"/>
    </source>
</evidence>
<feature type="domain" description="Pyruvate phosphate dikinase AMP/ATP-binding" evidence="14">
    <location>
        <begin position="15"/>
        <end position="305"/>
    </location>
</feature>
<evidence type="ECO:0000313" key="15">
    <source>
        <dbReference type="EMBL" id="EHP69670.1"/>
    </source>
</evidence>
<evidence type="ECO:0000256" key="2">
    <source>
        <dbReference type="ARBA" id="ARBA00002988"/>
    </source>
</evidence>
<evidence type="ECO:0000256" key="7">
    <source>
        <dbReference type="ARBA" id="ARBA00022723"/>
    </source>
</evidence>
<evidence type="ECO:0000256" key="8">
    <source>
        <dbReference type="ARBA" id="ARBA00022741"/>
    </source>
</evidence>
<dbReference type="SUPFAM" id="SSF56059">
    <property type="entry name" value="Glutathione synthetase ATP-binding domain-like"/>
    <property type="match status" value="1"/>
</dbReference>
<keyword evidence="7" id="KW-0479">Metal-binding</keyword>
<comment type="catalytic activity">
    <reaction evidence="13">
        <text>pyruvate + ATP + H2O = phosphoenolpyruvate + AMP + phosphate + 2 H(+)</text>
        <dbReference type="Rhea" id="RHEA:11364"/>
        <dbReference type="ChEBI" id="CHEBI:15361"/>
        <dbReference type="ChEBI" id="CHEBI:15377"/>
        <dbReference type="ChEBI" id="CHEBI:15378"/>
        <dbReference type="ChEBI" id="CHEBI:30616"/>
        <dbReference type="ChEBI" id="CHEBI:43474"/>
        <dbReference type="ChEBI" id="CHEBI:58702"/>
        <dbReference type="ChEBI" id="CHEBI:456215"/>
        <dbReference type="EC" id="2.7.9.2"/>
    </reaction>
</comment>
<evidence type="ECO:0000256" key="11">
    <source>
        <dbReference type="ARBA" id="ARBA00022842"/>
    </source>
</evidence>
<evidence type="ECO:0000256" key="4">
    <source>
        <dbReference type="ARBA" id="ARBA00007837"/>
    </source>
</evidence>
<evidence type="ECO:0000259" key="14">
    <source>
        <dbReference type="Pfam" id="PF01326"/>
    </source>
</evidence>
<keyword evidence="8" id="KW-0547">Nucleotide-binding</keyword>
<dbReference type="eggNOG" id="arCOG01111">
    <property type="taxonomic scope" value="Archaea"/>
</dbReference>
<gene>
    <name evidence="15" type="ORF">MetMK1DRAFT_00016730</name>
</gene>
<organism evidence="15 16">
    <name type="scientific">Metallosphaera yellowstonensis MK1</name>
    <dbReference type="NCBI Taxonomy" id="671065"/>
    <lineage>
        <taxon>Archaea</taxon>
        <taxon>Thermoproteota</taxon>
        <taxon>Thermoprotei</taxon>
        <taxon>Sulfolobales</taxon>
        <taxon>Sulfolobaceae</taxon>
        <taxon>Metallosphaera</taxon>
    </lineage>
</organism>
<name>H2C550_9CREN</name>
<dbReference type="GO" id="GO:0046872">
    <property type="term" value="F:metal ion binding"/>
    <property type="evidence" value="ECO:0007669"/>
    <property type="project" value="UniProtKB-KW"/>
</dbReference>
<evidence type="ECO:0000256" key="9">
    <source>
        <dbReference type="ARBA" id="ARBA00022777"/>
    </source>
</evidence>
<sequence length="310" mass="34796">MYVFSIEHTSSNMVRSVGRKSAYLGELARSGIRVPWGFVVTRAAFRRFMELVRGEINEILRGVNLDDPTDVRRRYETVKDLIASKEMPLDIHLELEQGLRTITSNFVAVRPTITSPMSGPSFAGELDTYLFVEKGEIEHYIKMAWASYFNPRALAYRLASGNVAEIAVLVQEMVEPDSAGTAFTIHPVTKDPNVVVIESSWGLGQAVTKGLVTPDTFVLPKRDRVVKEKIIGHKHLMLKYDPKSKSVVEVPLGGKAMEPSLDNVKAVELANLAIRIEELFGRHVNLEWALSSNKLYILEVRGVRTTWEDL</sequence>
<evidence type="ECO:0000256" key="3">
    <source>
        <dbReference type="ARBA" id="ARBA00004742"/>
    </source>
</evidence>
<keyword evidence="15" id="KW-0670">Pyruvate</keyword>
<dbReference type="STRING" id="671065.MetMK1DRAFT_00016730"/>
<dbReference type="PANTHER" id="PTHR43030:SF1">
    <property type="entry name" value="PHOSPHOENOLPYRUVATE SYNTHASE"/>
    <property type="match status" value="1"/>
</dbReference>
<proteinExistence type="inferred from homology"/>
<dbReference type="GO" id="GO:0008986">
    <property type="term" value="F:pyruvate, water dikinase activity"/>
    <property type="evidence" value="ECO:0007669"/>
    <property type="project" value="UniProtKB-EC"/>
</dbReference>